<feature type="domain" description="HicB-like antitoxin of toxin-antitoxin system" evidence="1">
    <location>
        <begin position="6"/>
        <end position="55"/>
    </location>
</feature>
<dbReference type="Proteomes" id="UP000043763">
    <property type="component" value="Unassembled WGS sequence"/>
</dbReference>
<keyword evidence="3" id="KW-1185">Reference proteome</keyword>
<proteinExistence type="predicted"/>
<dbReference type="EMBL" id="CVLB01000003">
    <property type="protein sequence ID" value="CRF35641.1"/>
    <property type="molecule type" value="Genomic_DNA"/>
</dbReference>
<dbReference type="AlphaFoldDB" id="A0A0G4KBJ7"/>
<dbReference type="InterPro" id="IPR035069">
    <property type="entry name" value="TTHA1013/TTHA0281-like"/>
</dbReference>
<dbReference type="OrthoDB" id="5419659at2"/>
<accession>A0A0G4KBJ7</accession>
<evidence type="ECO:0000313" key="2">
    <source>
        <dbReference type="EMBL" id="CRF35641.1"/>
    </source>
</evidence>
<evidence type="ECO:0000259" key="1">
    <source>
        <dbReference type="Pfam" id="PF15919"/>
    </source>
</evidence>
<dbReference type="Pfam" id="PF15919">
    <property type="entry name" value="HicB_lk_antitox"/>
    <property type="match status" value="1"/>
</dbReference>
<dbReference type="PANTHER" id="PTHR34504">
    <property type="entry name" value="ANTITOXIN HICB"/>
    <property type="match status" value="1"/>
</dbReference>
<organism evidence="2 3">
    <name type="scientific">Brachyspira suanatina</name>
    <dbReference type="NCBI Taxonomy" id="381802"/>
    <lineage>
        <taxon>Bacteria</taxon>
        <taxon>Pseudomonadati</taxon>
        <taxon>Spirochaetota</taxon>
        <taxon>Spirochaetia</taxon>
        <taxon>Brachyspirales</taxon>
        <taxon>Brachyspiraceae</taxon>
        <taxon>Brachyspira</taxon>
    </lineage>
</organism>
<dbReference type="GeneID" id="63963708"/>
<reference evidence="3" key="1">
    <citation type="submission" date="2015-04" db="EMBL/GenBank/DDBJ databases">
        <authorList>
            <person name="Mushtaq Mamoona"/>
        </authorList>
    </citation>
    <scope>NUCLEOTIDE SEQUENCE [LARGE SCALE GENOMIC DNA]</scope>
    <source>
        <strain evidence="3">AN4859/03</strain>
    </source>
</reference>
<evidence type="ECO:0000313" key="3">
    <source>
        <dbReference type="Proteomes" id="UP000043763"/>
    </source>
</evidence>
<gene>
    <name evidence="2" type="ORF">BRSU_2787</name>
</gene>
<dbReference type="PANTHER" id="PTHR34504:SF2">
    <property type="entry name" value="UPF0150 PROTEIN SSL0259"/>
    <property type="match status" value="1"/>
</dbReference>
<dbReference type="Gene3D" id="3.30.160.250">
    <property type="match status" value="1"/>
</dbReference>
<dbReference type="InterPro" id="IPR051404">
    <property type="entry name" value="TA_system_antitoxin"/>
</dbReference>
<dbReference type="InterPro" id="IPR031807">
    <property type="entry name" value="HicB-like"/>
</dbReference>
<dbReference type="RefSeq" id="WP_012672053.1">
    <property type="nucleotide sequence ID" value="NZ_CVLB01000003.1"/>
</dbReference>
<sequence length="78" mass="9213">MSKYDFNIIIEQDEDGMYIATVPALKSCYTQAKSIDELYIRIKEVIELCLEVEEEHNYLKDNYKYNKLIKADKVEVSI</sequence>
<protein>
    <recommendedName>
        <fullName evidence="1">HicB-like antitoxin of toxin-antitoxin system domain-containing protein</fullName>
    </recommendedName>
</protein>
<dbReference type="SUPFAM" id="SSF143100">
    <property type="entry name" value="TTHA1013/TTHA0281-like"/>
    <property type="match status" value="1"/>
</dbReference>
<name>A0A0G4KBJ7_9SPIR</name>